<dbReference type="InterPro" id="IPR027477">
    <property type="entry name" value="Succ_DH/fumarate_Rdtase_cat_sf"/>
</dbReference>
<keyword evidence="7" id="KW-1185">Reference proteome</keyword>
<evidence type="ECO:0000256" key="1">
    <source>
        <dbReference type="ARBA" id="ARBA00001974"/>
    </source>
</evidence>
<evidence type="ECO:0000256" key="3">
    <source>
        <dbReference type="ARBA" id="ARBA00022827"/>
    </source>
</evidence>
<dbReference type="PRINTS" id="PR00469">
    <property type="entry name" value="PNDRDTASEII"/>
</dbReference>
<comment type="cofactor">
    <cofactor evidence="1">
        <name>FAD</name>
        <dbReference type="ChEBI" id="CHEBI:57692"/>
    </cofactor>
</comment>
<evidence type="ECO:0000256" key="4">
    <source>
        <dbReference type="ARBA" id="ARBA00023002"/>
    </source>
</evidence>
<evidence type="ECO:0000313" key="7">
    <source>
        <dbReference type="Proteomes" id="UP000638570"/>
    </source>
</evidence>
<evidence type="ECO:0000256" key="2">
    <source>
        <dbReference type="ARBA" id="ARBA00022630"/>
    </source>
</evidence>
<keyword evidence="3" id="KW-0274">FAD</keyword>
<comment type="caution">
    <text evidence="6">The sequence shown here is derived from an EMBL/GenBank/DDBJ whole genome shotgun (WGS) entry which is preliminary data.</text>
</comment>
<feature type="domain" description="FAD-dependent oxidoreductase 2 FAD-binding" evidence="5">
    <location>
        <begin position="15"/>
        <end position="551"/>
    </location>
</feature>
<dbReference type="SUPFAM" id="SSF56425">
    <property type="entry name" value="Succinate dehydrogenase/fumarate reductase flavoprotein, catalytic domain"/>
    <property type="match status" value="1"/>
</dbReference>
<dbReference type="EMBL" id="JAERTZ010000002">
    <property type="protein sequence ID" value="MBL1375884.1"/>
    <property type="molecule type" value="Genomic_DNA"/>
</dbReference>
<dbReference type="InterPro" id="IPR003953">
    <property type="entry name" value="FAD-dep_OxRdtase_2_FAD-bd"/>
</dbReference>
<evidence type="ECO:0000313" key="6">
    <source>
        <dbReference type="EMBL" id="MBL1375884.1"/>
    </source>
</evidence>
<dbReference type="Pfam" id="PF00890">
    <property type="entry name" value="FAD_binding_2"/>
    <property type="match status" value="1"/>
</dbReference>
<accession>A0ABS1QNL7</accession>
<dbReference type="RefSeq" id="WP_202081859.1">
    <property type="nucleotide sequence ID" value="NZ_JAERTZ010000002.1"/>
</dbReference>
<keyword evidence="2" id="KW-0285">Flavoprotein</keyword>
<dbReference type="PANTHER" id="PTHR43400">
    <property type="entry name" value="FUMARATE REDUCTASE"/>
    <property type="match status" value="1"/>
</dbReference>
<gene>
    <name evidence="6" type="ORF">JKV55_00870</name>
</gene>
<organism evidence="6 7">
    <name type="scientific">Zobellella iuensis</name>
    <dbReference type="NCBI Taxonomy" id="2803811"/>
    <lineage>
        <taxon>Bacteria</taxon>
        <taxon>Pseudomonadati</taxon>
        <taxon>Pseudomonadota</taxon>
        <taxon>Gammaproteobacteria</taxon>
        <taxon>Aeromonadales</taxon>
        <taxon>Aeromonadaceae</taxon>
        <taxon>Zobellella</taxon>
    </lineage>
</organism>
<dbReference type="InterPro" id="IPR050315">
    <property type="entry name" value="FAD-oxidoreductase_2"/>
</dbReference>
<dbReference type="InterPro" id="IPR036188">
    <property type="entry name" value="FAD/NAD-bd_sf"/>
</dbReference>
<dbReference type="NCBIfam" id="NF009477">
    <property type="entry name" value="PRK12843.1"/>
    <property type="match status" value="1"/>
</dbReference>
<protein>
    <submittedName>
        <fullName evidence="6">FAD-dependent oxidoreductase</fullName>
    </submittedName>
</protein>
<dbReference type="SUPFAM" id="SSF51905">
    <property type="entry name" value="FAD/NAD(P)-binding domain"/>
    <property type="match status" value="1"/>
</dbReference>
<name>A0ABS1QNL7_9GAMM</name>
<dbReference type="Gene3D" id="3.50.50.60">
    <property type="entry name" value="FAD/NAD(P)-binding domain"/>
    <property type="match status" value="2"/>
</dbReference>
<evidence type="ECO:0000259" key="5">
    <source>
        <dbReference type="Pfam" id="PF00890"/>
    </source>
</evidence>
<dbReference type="PANTHER" id="PTHR43400:SF10">
    <property type="entry name" value="3-OXOSTEROID 1-DEHYDROGENASE"/>
    <property type="match status" value="1"/>
</dbReference>
<dbReference type="Proteomes" id="UP000638570">
    <property type="component" value="Unassembled WGS sequence"/>
</dbReference>
<keyword evidence="4" id="KW-0560">Oxidoreductase</keyword>
<sequence length="572" mass="61527">MTMELKQIADGEVYDVVVVGAGGAGMSAALFAAIAGARVMLVEKTEYVGGTTAYSAGTTWIPDNPVGNRIAPDSRERAKTFLDLAVGERSPAAMRQAFIDHGGEAVAHIERHSHVKYQPRAFHPDYLSELEGSTLCGRAIEPQPFDGRKLGRHFSLIRPPIPEFTVLGGMMVDRDDVGALLTMGKSWKSFRRSLGIIARHGLDRLRYRRGTRLVMGNALVARQLYSLLERKVDICLNTRLEQLQQDEGGIKGLTLSQGQIRRRIVVRGGVIMASGGFNRHPQRRQELLPGIEQGWCPAAPGHTGEAQELALAAGGHFGQGALSHAFWAPVSVRQRKDGSRAVFPHFLMDRGKPGMITVDQQGRRFVNESTSYHLFGIGMQQAHRQAPAIPAYLITDAAGLKRYGLGMVRPGGKGLAPFLAEGYLLQGDSLPELARQLQLDPAVLAGTVGRFNEAARKGVDPDFRRGSTDYQRANGDAGQPGINPCLGALEQAPFYAVRLYPGDIGAATGLETDVHARVLDDSLQPIAGLYACGNDMQSIMGGTYPGPGITLGPGLTFAYLAAKHAVARAGVA</sequence>
<reference evidence="7" key="1">
    <citation type="submission" date="2021-01" db="EMBL/GenBank/DDBJ databases">
        <title>Genome public.</title>
        <authorList>
            <person name="Liu C."/>
            <person name="Sun Q."/>
        </authorList>
    </citation>
    <scope>NUCLEOTIDE SEQUENCE [LARGE SCALE GENOMIC DNA]</scope>
    <source>
        <strain evidence="7">CGMCC 1.18722</strain>
    </source>
</reference>
<proteinExistence type="predicted"/>